<dbReference type="PANTHER" id="PTHR43731:SF14">
    <property type="entry name" value="PRESENILIN-ASSOCIATED RHOMBOID-LIKE PROTEIN, MITOCHONDRIAL"/>
    <property type="match status" value="1"/>
</dbReference>
<keyword evidence="5 7" id="KW-1133">Transmembrane helix</keyword>
<keyword evidence="9" id="KW-0645">Protease</keyword>
<feature type="domain" description="Peptidase S54 rhomboid" evidence="8">
    <location>
        <begin position="38"/>
        <end position="187"/>
    </location>
</feature>
<dbReference type="RefSeq" id="WP_021929923.1">
    <property type="nucleotide sequence ID" value="NZ_AP023322.1"/>
</dbReference>
<dbReference type="Gene3D" id="1.20.1540.10">
    <property type="entry name" value="Rhomboid-like"/>
    <property type="match status" value="1"/>
</dbReference>
<feature type="transmembrane region" description="Helical" evidence="7">
    <location>
        <begin position="134"/>
        <end position="154"/>
    </location>
</feature>
<keyword evidence="6 7" id="KW-0472">Membrane</keyword>
<feature type="transmembrane region" description="Helical" evidence="7">
    <location>
        <begin position="109"/>
        <end position="128"/>
    </location>
</feature>
<evidence type="ECO:0000256" key="7">
    <source>
        <dbReference type="SAM" id="Phobius"/>
    </source>
</evidence>
<dbReference type="SUPFAM" id="SSF144091">
    <property type="entry name" value="Rhomboid-like"/>
    <property type="match status" value="1"/>
</dbReference>
<dbReference type="GO" id="GO:0006508">
    <property type="term" value="P:proteolysis"/>
    <property type="evidence" value="ECO:0007669"/>
    <property type="project" value="UniProtKB-KW"/>
</dbReference>
<evidence type="ECO:0000256" key="3">
    <source>
        <dbReference type="ARBA" id="ARBA00022692"/>
    </source>
</evidence>
<comment type="similarity">
    <text evidence="2">Belongs to the peptidase S54 family.</text>
</comment>
<keyword evidence="10" id="KW-1185">Reference proteome</keyword>
<proteinExistence type="inferred from homology"/>
<evidence type="ECO:0000256" key="5">
    <source>
        <dbReference type="ARBA" id="ARBA00022989"/>
    </source>
</evidence>
<feature type="transmembrane region" description="Helical" evidence="7">
    <location>
        <begin position="6"/>
        <end position="32"/>
    </location>
</feature>
<dbReference type="GO" id="GO:0016020">
    <property type="term" value="C:membrane"/>
    <property type="evidence" value="ECO:0007669"/>
    <property type="project" value="UniProtKB-SubCell"/>
</dbReference>
<dbReference type="GO" id="GO:0004252">
    <property type="term" value="F:serine-type endopeptidase activity"/>
    <property type="evidence" value="ECO:0007669"/>
    <property type="project" value="InterPro"/>
</dbReference>
<dbReference type="AlphaFoldDB" id="A0A7G1HUE0"/>
<evidence type="ECO:0000256" key="6">
    <source>
        <dbReference type="ARBA" id="ARBA00023136"/>
    </source>
</evidence>
<dbReference type="PANTHER" id="PTHR43731">
    <property type="entry name" value="RHOMBOID PROTEASE"/>
    <property type="match status" value="1"/>
</dbReference>
<keyword evidence="3 7" id="KW-0812">Transmembrane</keyword>
<dbReference type="Pfam" id="PF01694">
    <property type="entry name" value="Rhomboid"/>
    <property type="match status" value="1"/>
</dbReference>
<evidence type="ECO:0000256" key="2">
    <source>
        <dbReference type="ARBA" id="ARBA00009045"/>
    </source>
</evidence>
<name>A0A7G1HUE0_9BACT</name>
<feature type="transmembrane region" description="Helical" evidence="7">
    <location>
        <begin position="53"/>
        <end position="70"/>
    </location>
</feature>
<evidence type="ECO:0000256" key="1">
    <source>
        <dbReference type="ARBA" id="ARBA00004141"/>
    </source>
</evidence>
<sequence>MLTYIIIGITVIISFLCFNNHNLFMKLAFIPYRTIKCKEWYRIVSHGFVHADIMHLVVNMFTFWSFGLYIEKAFQYLGFGLGSYIALYFGGMITASLHDLIKRRKDPSFVSIGASGAVSAVLFSFIFFEPWGKILLFAIIPIPGIVFGILYLAYCQYMEKKAGDNINHNAHFYGAIYGFIFPILLHPSLIHVFLKQIMNF</sequence>
<evidence type="ECO:0000259" key="8">
    <source>
        <dbReference type="Pfam" id="PF01694"/>
    </source>
</evidence>
<evidence type="ECO:0000256" key="4">
    <source>
        <dbReference type="ARBA" id="ARBA00022801"/>
    </source>
</evidence>
<evidence type="ECO:0000313" key="10">
    <source>
        <dbReference type="Proteomes" id="UP000594042"/>
    </source>
</evidence>
<dbReference type="InterPro" id="IPR035952">
    <property type="entry name" value="Rhomboid-like_sf"/>
</dbReference>
<evidence type="ECO:0000313" key="9">
    <source>
        <dbReference type="EMBL" id="BCI62141.1"/>
    </source>
</evidence>
<feature type="transmembrane region" description="Helical" evidence="7">
    <location>
        <begin position="76"/>
        <end position="97"/>
    </location>
</feature>
<feature type="transmembrane region" description="Helical" evidence="7">
    <location>
        <begin position="175"/>
        <end position="194"/>
    </location>
</feature>
<dbReference type="KEGG" id="copr:Cop2CBH44_04940"/>
<gene>
    <name evidence="9" type="ORF">Cop2CBH44_04940</name>
</gene>
<accession>A0A7G1HUE0</accession>
<dbReference type="Proteomes" id="UP000594042">
    <property type="component" value="Chromosome"/>
</dbReference>
<dbReference type="EMBL" id="AP023322">
    <property type="protein sequence ID" value="BCI62141.1"/>
    <property type="molecule type" value="Genomic_DNA"/>
</dbReference>
<organism evidence="9 10">
    <name type="scientific">Coprobacter secundus subsp. similis</name>
    <dbReference type="NCBI Taxonomy" id="2751153"/>
    <lineage>
        <taxon>Bacteria</taxon>
        <taxon>Pseudomonadati</taxon>
        <taxon>Bacteroidota</taxon>
        <taxon>Bacteroidia</taxon>
        <taxon>Bacteroidales</taxon>
        <taxon>Barnesiellaceae</taxon>
        <taxon>Coprobacter</taxon>
    </lineage>
</organism>
<dbReference type="InterPro" id="IPR050925">
    <property type="entry name" value="Rhomboid_protease_S54"/>
</dbReference>
<dbReference type="InterPro" id="IPR022764">
    <property type="entry name" value="Peptidase_S54_rhomboid_dom"/>
</dbReference>
<protein>
    <submittedName>
        <fullName evidence="9">Rhomboid family intramembrane serine protease</fullName>
    </submittedName>
</protein>
<keyword evidence="4" id="KW-0378">Hydrolase</keyword>
<comment type="subcellular location">
    <subcellularLocation>
        <location evidence="1">Membrane</location>
        <topology evidence="1">Multi-pass membrane protein</topology>
    </subcellularLocation>
</comment>
<reference evidence="10" key="1">
    <citation type="submission" date="2020-07" db="EMBL/GenBank/DDBJ databases">
        <title>Complete genome sequencing of Coprobacter sp. strain 2CBH44.</title>
        <authorList>
            <person name="Sakamoto M."/>
            <person name="Murakami T."/>
            <person name="Mori H."/>
        </authorList>
    </citation>
    <scope>NUCLEOTIDE SEQUENCE [LARGE SCALE GENOMIC DNA]</scope>
    <source>
        <strain evidence="10">2CBH44</strain>
    </source>
</reference>